<accession>A0AA37D1U8</accession>
<proteinExistence type="predicted"/>
<comment type="caution">
    <text evidence="1">The sequence shown here is derived from an EMBL/GenBank/DDBJ whole genome shotgun (WGS) entry which is preliminary data.</text>
</comment>
<sequence>MSTQPENKDFFIWWTEDVSPAVISARKAFEPHIKKWQQFSVAVNKALNEFVEEHRESLELWGQFAKIYPKIEPYLDNISQGLNDPDFEIANDVVEVAHILEAIDLQKDSNVISLLDVISNNGFQNSLVDFYIGLTLDQNRLPLIKEALELHNSKHYAGSVCLLYGLIEGVLTESFEKANYVLTNKSKISPVKADGSVNQKANLTGLVPKLEHAITRQDQLQTYYEKIKTYELVAGDAEQTIPRTRNEILHGGSVSFNTEKRSAQLILWLYSTILHVRVLGI</sequence>
<name>A0AA37D1U8_AERCA</name>
<protein>
    <submittedName>
        <fullName evidence="1">Uncharacterized protein</fullName>
    </submittedName>
</protein>
<dbReference type="Proteomes" id="UP000886934">
    <property type="component" value="Unassembled WGS sequence"/>
</dbReference>
<reference evidence="1" key="1">
    <citation type="submission" date="2021-07" db="EMBL/GenBank/DDBJ databases">
        <title>Draft genome sequence of carbapenem-resistant Aeromonas spp. in Japan.</title>
        <authorList>
            <person name="Maehana S."/>
            <person name="Suzuki M."/>
            <person name="Kitasato H."/>
        </authorList>
    </citation>
    <scope>NUCLEOTIDE SEQUENCE</scope>
    <source>
        <strain evidence="1">KAM351</strain>
    </source>
</reference>
<dbReference type="RefSeq" id="WP_223925391.1">
    <property type="nucleotide sequence ID" value="NZ_BPND01000142.1"/>
</dbReference>
<evidence type="ECO:0000313" key="1">
    <source>
        <dbReference type="EMBL" id="GJA65862.1"/>
    </source>
</evidence>
<dbReference type="EMBL" id="BPNN01000137">
    <property type="protein sequence ID" value="GJA65862.1"/>
    <property type="molecule type" value="Genomic_DNA"/>
</dbReference>
<dbReference type="AlphaFoldDB" id="A0AA37D1U8"/>
<organism evidence="1 2">
    <name type="scientific">Aeromonas caviae</name>
    <name type="common">Aeromonas punctata</name>
    <dbReference type="NCBI Taxonomy" id="648"/>
    <lineage>
        <taxon>Bacteria</taxon>
        <taxon>Pseudomonadati</taxon>
        <taxon>Pseudomonadota</taxon>
        <taxon>Gammaproteobacteria</taxon>
        <taxon>Aeromonadales</taxon>
        <taxon>Aeromonadaceae</taxon>
        <taxon>Aeromonas</taxon>
    </lineage>
</organism>
<evidence type="ECO:0000313" key="2">
    <source>
        <dbReference type="Proteomes" id="UP000886934"/>
    </source>
</evidence>
<gene>
    <name evidence="1" type="ORF">KAM351_44730</name>
</gene>